<dbReference type="PANTHER" id="PTHR21567">
    <property type="entry name" value="CLASP"/>
    <property type="match status" value="1"/>
</dbReference>
<dbReference type="SUPFAM" id="SSF48371">
    <property type="entry name" value="ARM repeat"/>
    <property type="match status" value="2"/>
</dbReference>
<dbReference type="Pfam" id="PF12348">
    <property type="entry name" value="CLASP_N"/>
    <property type="match status" value="1"/>
</dbReference>
<dbReference type="Pfam" id="PF21040">
    <property type="entry name" value="CEP104-like_TOG"/>
    <property type="match status" value="1"/>
</dbReference>
<sequence>MEATAALLRATQIKKRLAGVTTLLELLQTQADETASETLASLLVDVLPCLKDHNFKVAVTSLEILSLLLPRVGGSTLRGVFKTLWLSLVERLGDSKLQVREKAVDVVVVLTDLVGISAVFERLKPCVRHKNWRTREQTVHALWRCLEHHNQMRAMKNAVLDEIVMLLEDSAKEVRDAAMLGLEKMYEHIGASLMYDLESKNIRSGHMKTLTEKLGGGQPAVQEHQEIPVRYNPVQKVDAPLSSTARFLDAIKNKQYNFENVPTSNTAAMNNPSQSFEPTPPASPECSPSPEPVLAVEPVPVSGISDRDVQRELAKLQSGLKIDNDWSVRVESLKSLQRLAHRCSGHPNALTALAHGFRSVRELVCAQVGDLRSSVSREACQTLHTLAEVLQDEFNAHAEHCIASTMKATYVTIQVISTAADSSIRGMIESTESGYKNVINRLIDGAKTRNQVLRLNSVCYLTLTLEQWSVPFLSKHLDIFLQILPALLHDALAEVRAQARKCFWALHRLFSQEADELFDRLDTSTQKNLRDDPARHGGNAVEVIDRALEQTRASSPQGRGLPDTRGDKKVDERVLIALIRHMADPHYRVAQAALKSLLSCLSVSSEHQVSPFLKTIMPRLFQKFIDPKESIRSLARETLEYLMSAYDASLLIGHVVQQLTDGSNMKLKAAVCHYLKSLLPGAREYIQQSPNNTNMRILLTKIAQLLEGDVPVAVSSAGSELLQVATSLFTSEVEASLPLLAPMKRATLNKVLKDRGIVLSLSNVGSSSTISSSMSVTKSTTEFAAADNNADQKSPTTANSRKRQAQSPLKASGSPVISGRMESERLSPVVVTDVHRVGATPPSSATTPDNQLSYAKLSAMSDFATMLSSGSTKSAAEQFEELLAILGDNNTVEAERISAIHKMTSFIKSETAVFWDRYFPRVLSLLLEAAGDRDVNAIRLLQRLLRAQPQYSQEYLHPILLGLLDSVTGQVDLAAHLSELTLTDVVRAAASSSSWEATLELLIRLLPTHEPPVLQVLLLLLRTALDAIIGRKANDHLSKLQSSEWSTKLLAPLVSKLQHSSSDVRKRTVDVLVAYYFASGENDVLSSFLAEHVDGTRRRLVEIFIERKKADRDRSLMDCS</sequence>
<feature type="domain" description="TOG" evidence="7">
    <location>
        <begin position="547"/>
        <end position="762"/>
    </location>
</feature>
<feature type="compositionally biased region" description="Polar residues" evidence="6">
    <location>
        <begin position="264"/>
        <end position="276"/>
    </location>
</feature>
<evidence type="ECO:0000256" key="1">
    <source>
        <dbReference type="ARBA" id="ARBA00004245"/>
    </source>
</evidence>
<dbReference type="PANTHER" id="PTHR21567:SF9">
    <property type="entry name" value="CLIP-ASSOCIATING PROTEIN"/>
    <property type="match status" value="1"/>
</dbReference>
<dbReference type="InterPro" id="IPR034085">
    <property type="entry name" value="TOG"/>
</dbReference>
<comment type="caution">
    <text evidence="8">The sequence shown here is derived from an EMBL/GenBank/DDBJ whole genome shotgun (WGS) entry which is preliminary data.</text>
</comment>
<feature type="compositionally biased region" description="Pro residues" evidence="6">
    <location>
        <begin position="278"/>
        <end position="291"/>
    </location>
</feature>
<dbReference type="InterPro" id="IPR024395">
    <property type="entry name" value="CLASP_N_dom"/>
</dbReference>
<dbReference type="SMART" id="SM01349">
    <property type="entry name" value="TOG"/>
    <property type="match status" value="3"/>
</dbReference>
<evidence type="ECO:0000259" key="7">
    <source>
        <dbReference type="SMART" id="SM01349"/>
    </source>
</evidence>
<evidence type="ECO:0000256" key="3">
    <source>
        <dbReference type="ARBA" id="ARBA00022737"/>
    </source>
</evidence>
<dbReference type="Gene3D" id="1.25.10.10">
    <property type="entry name" value="Leucine-rich Repeat Variant"/>
    <property type="match status" value="4"/>
</dbReference>
<dbReference type="InterPro" id="IPR021133">
    <property type="entry name" value="HEAT_type_2"/>
</dbReference>
<dbReference type="InterPro" id="IPR048491">
    <property type="entry name" value="XMAP215_CLASP_TOG"/>
</dbReference>
<evidence type="ECO:0000256" key="4">
    <source>
        <dbReference type="ARBA" id="ARBA00023212"/>
    </source>
</evidence>
<dbReference type="AlphaFoldDB" id="A0A8K1FLX5"/>
<dbReference type="GO" id="GO:1902903">
    <property type="term" value="P:regulation of supramolecular fiber organization"/>
    <property type="evidence" value="ECO:0007669"/>
    <property type="project" value="UniProtKB-ARBA"/>
</dbReference>
<accession>A0A8K1FLX5</accession>
<comment type="subcellular location">
    <subcellularLocation>
        <location evidence="1">Cytoplasm</location>
        <location evidence="1">Cytoskeleton</location>
    </subcellularLocation>
</comment>
<dbReference type="EMBL" id="SPLM01000040">
    <property type="protein sequence ID" value="TMW64277.1"/>
    <property type="molecule type" value="Genomic_DNA"/>
</dbReference>
<dbReference type="InterPro" id="IPR016024">
    <property type="entry name" value="ARM-type_fold"/>
</dbReference>
<evidence type="ECO:0000256" key="6">
    <source>
        <dbReference type="SAM" id="MobiDB-lite"/>
    </source>
</evidence>
<dbReference type="PROSITE" id="PS50077">
    <property type="entry name" value="HEAT_REPEAT"/>
    <property type="match status" value="1"/>
</dbReference>
<dbReference type="GO" id="GO:0000278">
    <property type="term" value="P:mitotic cell cycle"/>
    <property type="evidence" value="ECO:0007669"/>
    <property type="project" value="UniProtKB-ARBA"/>
</dbReference>
<keyword evidence="3" id="KW-0677">Repeat</keyword>
<feature type="region of interest" description="Disordered" evidence="6">
    <location>
        <begin position="264"/>
        <end position="291"/>
    </location>
</feature>
<dbReference type="GO" id="GO:0005819">
    <property type="term" value="C:spindle"/>
    <property type="evidence" value="ECO:0007669"/>
    <property type="project" value="UniProtKB-ARBA"/>
</dbReference>
<feature type="domain" description="TOG" evidence="7">
    <location>
        <begin position="1"/>
        <end position="220"/>
    </location>
</feature>
<dbReference type="GO" id="GO:0031110">
    <property type="term" value="P:regulation of microtubule polymerization or depolymerization"/>
    <property type="evidence" value="ECO:0007669"/>
    <property type="project" value="UniProtKB-ARBA"/>
</dbReference>
<dbReference type="GO" id="GO:0000226">
    <property type="term" value="P:microtubule cytoskeleton organization"/>
    <property type="evidence" value="ECO:0007669"/>
    <property type="project" value="TreeGrafter"/>
</dbReference>
<keyword evidence="4" id="KW-0206">Cytoskeleton</keyword>
<evidence type="ECO:0000256" key="5">
    <source>
        <dbReference type="PROSITE-ProRule" id="PRU00103"/>
    </source>
</evidence>
<feature type="compositionally biased region" description="Polar residues" evidence="6">
    <location>
        <begin position="789"/>
        <end position="809"/>
    </location>
</feature>
<evidence type="ECO:0000313" key="9">
    <source>
        <dbReference type="Proteomes" id="UP000794436"/>
    </source>
</evidence>
<feature type="region of interest" description="Disordered" evidence="6">
    <location>
        <begin position="783"/>
        <end position="820"/>
    </location>
</feature>
<name>A0A8K1FLX5_PYTOL</name>
<dbReference type="Proteomes" id="UP000794436">
    <property type="component" value="Unassembled WGS sequence"/>
</dbReference>
<organism evidence="8 9">
    <name type="scientific">Pythium oligandrum</name>
    <name type="common">Mycoparasitic fungus</name>
    <dbReference type="NCBI Taxonomy" id="41045"/>
    <lineage>
        <taxon>Eukaryota</taxon>
        <taxon>Sar</taxon>
        <taxon>Stramenopiles</taxon>
        <taxon>Oomycota</taxon>
        <taxon>Peronosporomycetes</taxon>
        <taxon>Pythiales</taxon>
        <taxon>Pythiaceae</taxon>
        <taxon>Pythium</taxon>
    </lineage>
</organism>
<keyword evidence="2" id="KW-0963">Cytoplasm</keyword>
<dbReference type="Pfam" id="PF21041">
    <property type="entry name" value="XMAP215_CLASP_TOG"/>
    <property type="match status" value="1"/>
</dbReference>
<protein>
    <recommendedName>
        <fullName evidence="7">TOG domain-containing protein</fullName>
    </recommendedName>
</protein>
<evidence type="ECO:0000313" key="8">
    <source>
        <dbReference type="EMBL" id="TMW64277.1"/>
    </source>
</evidence>
<keyword evidence="9" id="KW-1185">Reference proteome</keyword>
<reference evidence="8" key="1">
    <citation type="submission" date="2019-03" db="EMBL/GenBank/DDBJ databases">
        <title>Long read genome sequence of the mycoparasitic Pythium oligandrum ATCC 38472 isolated from sugarbeet rhizosphere.</title>
        <authorList>
            <person name="Gaulin E."/>
        </authorList>
    </citation>
    <scope>NUCLEOTIDE SEQUENCE</scope>
    <source>
        <strain evidence="8">ATCC 38472_TT</strain>
    </source>
</reference>
<feature type="domain" description="TOG" evidence="7">
    <location>
        <begin position="302"/>
        <end position="542"/>
    </location>
</feature>
<dbReference type="InterPro" id="IPR011989">
    <property type="entry name" value="ARM-like"/>
</dbReference>
<dbReference type="GO" id="GO:0005881">
    <property type="term" value="C:cytoplasmic microtubule"/>
    <property type="evidence" value="ECO:0007669"/>
    <property type="project" value="TreeGrafter"/>
</dbReference>
<feature type="repeat" description="HEAT" evidence="5">
    <location>
        <begin position="159"/>
        <end position="197"/>
    </location>
</feature>
<gene>
    <name evidence="8" type="ORF">Poli38472_012899</name>
</gene>
<proteinExistence type="predicted"/>
<dbReference type="OrthoDB" id="46159at2759"/>
<dbReference type="GO" id="GO:0008017">
    <property type="term" value="F:microtubule binding"/>
    <property type="evidence" value="ECO:0007669"/>
    <property type="project" value="TreeGrafter"/>
</dbReference>
<evidence type="ECO:0000256" key="2">
    <source>
        <dbReference type="ARBA" id="ARBA00022490"/>
    </source>
</evidence>